<dbReference type="PANTHER" id="PTHR33120">
    <property type="entry name" value="EXPRESSED PROTEIN-RELATED"/>
    <property type="match status" value="1"/>
</dbReference>
<dbReference type="EMBL" id="JACEFO010000036">
    <property type="protein sequence ID" value="KAF8783765.1"/>
    <property type="molecule type" value="Genomic_DNA"/>
</dbReference>
<dbReference type="Proteomes" id="UP000636709">
    <property type="component" value="Unassembled WGS sequence"/>
</dbReference>
<dbReference type="OrthoDB" id="592160at2759"/>
<gene>
    <name evidence="2" type="ORF">HU200_000200</name>
</gene>
<evidence type="ECO:0000313" key="3">
    <source>
        <dbReference type="Proteomes" id="UP000636709"/>
    </source>
</evidence>
<dbReference type="AlphaFoldDB" id="A0A835KVR2"/>
<sequence>MADRRRRGGSPDTWDGTWEGEILDVIYGYYKSALDALPLEEMPSLAPRLLAAGVCFGFADPVTNIIANTLSFGETDGAERRKRKRSTNASGEARLREEVLSKIVAGDGPSAPEPNFGASLASSFALVSHVNIFTETLSAQGRCRLTVKDVSWLSRLLAKPLKLKKSDEPMKLVRNRFHDSDVNASIENVPGELTVSLRGILMDRAHEHYLKAVSRFPMKDLQSHHHRGLLKSGYCFGPFDPVSNITVNTIWYDIAFPPAEVFEVNMVTTLRHIESRSVNGLIAFVRACFPLISEHQTMIYLLNSNLDVCKAIEMAKSRECDDMLVCDDSGYKAAAKAASHPNPEAYYEFAVQSLCGVRSRVRSLLQGSHVLPSSNILSLSALLSISTVEPPEPVIELTEDAMRSITKYKEEFLSQQSLVHRKVEATLRSVVA</sequence>
<dbReference type="InterPro" id="IPR046527">
    <property type="entry name" value="PIR2-like_helical"/>
</dbReference>
<accession>A0A835KVR2</accession>
<reference evidence="2" key="1">
    <citation type="submission" date="2020-07" db="EMBL/GenBank/DDBJ databases">
        <title>Genome sequence and genetic diversity analysis of an under-domesticated orphan crop, white fonio (Digitaria exilis).</title>
        <authorList>
            <person name="Bennetzen J.L."/>
            <person name="Chen S."/>
            <person name="Ma X."/>
            <person name="Wang X."/>
            <person name="Yssel A.E.J."/>
            <person name="Chaluvadi S.R."/>
            <person name="Johnson M."/>
            <person name="Gangashetty P."/>
            <person name="Hamidou F."/>
            <person name="Sanogo M.D."/>
            <person name="Zwaenepoel A."/>
            <person name="Wallace J."/>
            <person name="Van De Peer Y."/>
            <person name="Van Deynze A."/>
        </authorList>
    </citation>
    <scope>NUCLEOTIDE SEQUENCE</scope>
    <source>
        <tissue evidence="2">Leaves</tissue>
    </source>
</reference>
<name>A0A835KVR2_9POAL</name>
<organism evidence="2 3">
    <name type="scientific">Digitaria exilis</name>
    <dbReference type="NCBI Taxonomy" id="1010633"/>
    <lineage>
        <taxon>Eukaryota</taxon>
        <taxon>Viridiplantae</taxon>
        <taxon>Streptophyta</taxon>
        <taxon>Embryophyta</taxon>
        <taxon>Tracheophyta</taxon>
        <taxon>Spermatophyta</taxon>
        <taxon>Magnoliopsida</taxon>
        <taxon>Liliopsida</taxon>
        <taxon>Poales</taxon>
        <taxon>Poaceae</taxon>
        <taxon>PACMAD clade</taxon>
        <taxon>Panicoideae</taxon>
        <taxon>Panicodae</taxon>
        <taxon>Paniceae</taxon>
        <taxon>Anthephorinae</taxon>
        <taxon>Digitaria</taxon>
    </lineage>
</organism>
<comment type="caution">
    <text evidence="2">The sequence shown here is derived from an EMBL/GenBank/DDBJ whole genome shotgun (WGS) entry which is preliminary data.</text>
</comment>
<evidence type="ECO:0000313" key="2">
    <source>
        <dbReference type="EMBL" id="KAF8783765.1"/>
    </source>
</evidence>
<feature type="domain" description="PIR2-like helical" evidence="1">
    <location>
        <begin position="26"/>
        <end position="85"/>
    </location>
</feature>
<keyword evidence="3" id="KW-1185">Reference proteome</keyword>
<feature type="domain" description="PIR2-like helical" evidence="1">
    <location>
        <begin position="206"/>
        <end position="315"/>
    </location>
</feature>
<evidence type="ECO:0000259" key="1">
    <source>
        <dbReference type="Pfam" id="PF20235"/>
    </source>
</evidence>
<dbReference type="PANTHER" id="PTHR33120:SF16">
    <property type="entry name" value="PIR2-LIKE HELICAL DOMAIN-CONTAINING PROTEIN"/>
    <property type="match status" value="1"/>
</dbReference>
<dbReference type="Pfam" id="PF20235">
    <property type="entry name" value="PIR2-like_helical"/>
    <property type="match status" value="2"/>
</dbReference>
<proteinExistence type="predicted"/>
<protein>
    <recommendedName>
        <fullName evidence="1">PIR2-like helical domain-containing protein</fullName>
    </recommendedName>
</protein>